<reference evidence="12 13" key="1">
    <citation type="submission" date="2018-03" db="EMBL/GenBank/DDBJ databases">
        <title>Genomic Encyclopedia of Archaeal and Bacterial Type Strains, Phase II (KMG-II): from individual species to whole genera.</title>
        <authorList>
            <person name="Goeker M."/>
        </authorList>
    </citation>
    <scope>NUCLEOTIDE SEQUENCE [LARGE SCALE GENOMIC DNA]</scope>
    <source>
        <strain evidence="12 13">DSM 100065</strain>
    </source>
</reference>
<dbReference type="GO" id="GO:0009103">
    <property type="term" value="P:lipopolysaccharide biosynthetic process"/>
    <property type="evidence" value="ECO:0007669"/>
    <property type="project" value="UniProtKB-ARBA"/>
</dbReference>
<dbReference type="OrthoDB" id="5241882at2"/>
<dbReference type="GO" id="GO:0016763">
    <property type="term" value="F:pentosyltransferase activity"/>
    <property type="evidence" value="ECO:0007669"/>
    <property type="project" value="TreeGrafter"/>
</dbReference>
<keyword evidence="2" id="KW-1003">Cell membrane</keyword>
<name>A0A2T0ZYP8_9ACTN</name>
<feature type="domain" description="Putative mannosyltransferase YkcA/B-like C-terminal" evidence="11">
    <location>
        <begin position="564"/>
        <end position="654"/>
    </location>
</feature>
<feature type="transmembrane region" description="Helical" evidence="9">
    <location>
        <begin position="144"/>
        <end position="167"/>
    </location>
</feature>
<dbReference type="EMBL" id="PVUE01000009">
    <property type="protein sequence ID" value="PRZ41481.1"/>
    <property type="molecule type" value="Genomic_DNA"/>
</dbReference>
<organism evidence="12 13">
    <name type="scientific">Antricoccus suffuscus</name>
    <dbReference type="NCBI Taxonomy" id="1629062"/>
    <lineage>
        <taxon>Bacteria</taxon>
        <taxon>Bacillati</taxon>
        <taxon>Actinomycetota</taxon>
        <taxon>Actinomycetes</taxon>
        <taxon>Geodermatophilales</taxon>
        <taxon>Antricoccaceae</taxon>
        <taxon>Antricoccus</taxon>
    </lineage>
</organism>
<evidence type="ECO:0000313" key="13">
    <source>
        <dbReference type="Proteomes" id="UP000237752"/>
    </source>
</evidence>
<feature type="transmembrane region" description="Helical" evidence="9">
    <location>
        <begin position="41"/>
        <end position="61"/>
    </location>
</feature>
<evidence type="ECO:0000259" key="11">
    <source>
        <dbReference type="Pfam" id="PF24878"/>
    </source>
</evidence>
<dbReference type="GO" id="GO:0005886">
    <property type="term" value="C:plasma membrane"/>
    <property type="evidence" value="ECO:0007669"/>
    <property type="project" value="UniProtKB-SubCell"/>
</dbReference>
<feature type="region of interest" description="Disordered" evidence="8">
    <location>
        <begin position="502"/>
        <end position="542"/>
    </location>
</feature>
<feature type="transmembrane region" description="Helical" evidence="9">
    <location>
        <begin position="329"/>
        <end position="348"/>
    </location>
</feature>
<sequence length="673" mass="68987">MAVTLVAPTTEPDSPSAAPEGVGRSPWYRSLVRGRPDDPAWVRPSLLALLLGTAVLFIYGLSASGYANSFYSAAVQAGSQSWKAFFYGSSDAANSITVDKTPASLWAMAISVRIFGLSSWSILVPQALMGVASVGLLYLTVRRWYGAGAGLLAGLTLALTPVAALMFRFNNPDAMLVLVMIAAVYVTVRAIEKASWRLMFVVGLLIGLGFLTKMLQVLLVVPALAIAYLVAAPTSFWRRVRDLFVAGSGLVIGAGWWIAIVSLVPAADRPYIGGSQDNSVLELALGYNGFGRLTGNETGSVGGGGGGAGGGWGATGIGRMFNSEMGGQVSWLLPAALILLVAGVVLAWNAKRTDQRRTGYIIWGGWLLVTGLVFSFMAGIFHAYYTVALAPAVAALVGMGTAALWSRRERWWARAVLAATMVVTSAWSFVLLGRSLDFLPWLRWVVVASGAVATAALVVTFVLPRKLVIAVAALAIVSALAGPAAYTGSTVATGHSGSIVSAGPSIGGQGGPGGGRPGGQGMPGGQGRPTQGTFPMPGTGTAQGRISRGAGGLLDAGSVGSEITALLQKSADSYTWVAATVGSQSSAGYQLATGDPVMAIGGFNGSDPSPTLAQFKAYVAAGKIHYFIGGGMGGGRAQDGGSSAASQIASWVAKSFTAQTVGGATVYDLTAAL</sequence>
<dbReference type="InterPro" id="IPR050297">
    <property type="entry name" value="LipidA_mod_glycosyltrf_83"/>
</dbReference>
<feature type="transmembrane region" description="Helical" evidence="9">
    <location>
        <begin position="467"/>
        <end position="486"/>
    </location>
</feature>
<feature type="transmembrane region" description="Helical" evidence="9">
    <location>
        <begin position="243"/>
        <end position="264"/>
    </location>
</feature>
<proteinExistence type="predicted"/>
<evidence type="ECO:0000256" key="1">
    <source>
        <dbReference type="ARBA" id="ARBA00004651"/>
    </source>
</evidence>
<evidence type="ECO:0000256" key="4">
    <source>
        <dbReference type="ARBA" id="ARBA00022679"/>
    </source>
</evidence>
<keyword evidence="3" id="KW-0328">Glycosyltransferase</keyword>
<dbReference type="AlphaFoldDB" id="A0A2T0ZYP8"/>
<feature type="transmembrane region" description="Helical" evidence="9">
    <location>
        <begin position="114"/>
        <end position="138"/>
    </location>
</feature>
<evidence type="ECO:0000259" key="10">
    <source>
        <dbReference type="Pfam" id="PF13231"/>
    </source>
</evidence>
<dbReference type="Pfam" id="PF24878">
    <property type="entry name" value="YkcB_C"/>
    <property type="match status" value="1"/>
</dbReference>
<dbReference type="PANTHER" id="PTHR33908">
    <property type="entry name" value="MANNOSYLTRANSFERASE YKCB-RELATED"/>
    <property type="match status" value="1"/>
</dbReference>
<evidence type="ECO:0000256" key="2">
    <source>
        <dbReference type="ARBA" id="ARBA00022475"/>
    </source>
</evidence>
<evidence type="ECO:0000313" key="12">
    <source>
        <dbReference type="EMBL" id="PRZ41481.1"/>
    </source>
</evidence>
<gene>
    <name evidence="12" type="ORF">CLV47_10928</name>
</gene>
<dbReference type="Pfam" id="PF13231">
    <property type="entry name" value="PMT_2"/>
    <property type="match status" value="1"/>
</dbReference>
<dbReference type="InterPro" id="IPR056785">
    <property type="entry name" value="YkcA/B-like_C"/>
</dbReference>
<keyword evidence="13" id="KW-1185">Reference proteome</keyword>
<feature type="transmembrane region" description="Helical" evidence="9">
    <location>
        <begin position="411"/>
        <end position="429"/>
    </location>
</feature>
<dbReference type="RefSeq" id="WP_106349239.1">
    <property type="nucleotide sequence ID" value="NZ_PVUE01000009.1"/>
</dbReference>
<evidence type="ECO:0000256" key="8">
    <source>
        <dbReference type="SAM" id="MobiDB-lite"/>
    </source>
</evidence>
<feature type="region of interest" description="Disordered" evidence="8">
    <location>
        <begin position="1"/>
        <end position="22"/>
    </location>
</feature>
<protein>
    <submittedName>
        <fullName evidence="12">4-amino-4-deoxy-L-arabinose transferase-like glycosyltransferase</fullName>
    </submittedName>
</protein>
<feature type="transmembrane region" description="Helical" evidence="9">
    <location>
        <begin position="360"/>
        <end position="378"/>
    </location>
</feature>
<evidence type="ECO:0000256" key="3">
    <source>
        <dbReference type="ARBA" id="ARBA00022676"/>
    </source>
</evidence>
<feature type="compositionally biased region" description="Gly residues" evidence="8">
    <location>
        <begin position="505"/>
        <end position="527"/>
    </location>
</feature>
<dbReference type="Proteomes" id="UP000237752">
    <property type="component" value="Unassembled WGS sequence"/>
</dbReference>
<evidence type="ECO:0000256" key="6">
    <source>
        <dbReference type="ARBA" id="ARBA00022989"/>
    </source>
</evidence>
<dbReference type="GO" id="GO:0010041">
    <property type="term" value="P:response to iron(III) ion"/>
    <property type="evidence" value="ECO:0007669"/>
    <property type="project" value="TreeGrafter"/>
</dbReference>
<dbReference type="InterPro" id="IPR038731">
    <property type="entry name" value="RgtA/B/C-like"/>
</dbReference>
<evidence type="ECO:0000256" key="5">
    <source>
        <dbReference type="ARBA" id="ARBA00022692"/>
    </source>
</evidence>
<keyword evidence="5 9" id="KW-0812">Transmembrane</keyword>
<accession>A0A2T0ZYP8</accession>
<feature type="transmembrane region" description="Helical" evidence="9">
    <location>
        <begin position="441"/>
        <end position="462"/>
    </location>
</feature>
<comment type="subcellular location">
    <subcellularLocation>
        <location evidence="1">Cell membrane</location>
        <topology evidence="1">Multi-pass membrane protein</topology>
    </subcellularLocation>
</comment>
<evidence type="ECO:0000256" key="7">
    <source>
        <dbReference type="ARBA" id="ARBA00023136"/>
    </source>
</evidence>
<feature type="transmembrane region" description="Helical" evidence="9">
    <location>
        <begin position="384"/>
        <end position="404"/>
    </location>
</feature>
<evidence type="ECO:0000256" key="9">
    <source>
        <dbReference type="SAM" id="Phobius"/>
    </source>
</evidence>
<feature type="transmembrane region" description="Helical" evidence="9">
    <location>
        <begin position="198"/>
        <end position="231"/>
    </location>
</feature>
<feature type="domain" description="Glycosyltransferase RgtA/B/C/D-like" evidence="10">
    <location>
        <begin position="99"/>
        <end position="240"/>
    </location>
</feature>
<keyword evidence="6 9" id="KW-1133">Transmembrane helix</keyword>
<comment type="caution">
    <text evidence="12">The sequence shown here is derived from an EMBL/GenBank/DDBJ whole genome shotgun (WGS) entry which is preliminary data.</text>
</comment>
<keyword evidence="4 12" id="KW-0808">Transferase</keyword>
<keyword evidence="7 9" id="KW-0472">Membrane</keyword>
<dbReference type="PANTHER" id="PTHR33908:SF3">
    <property type="entry name" value="UNDECAPRENYL PHOSPHATE-ALPHA-4-AMINO-4-DEOXY-L-ARABINOSE ARABINOSYL TRANSFERASE"/>
    <property type="match status" value="1"/>
</dbReference>
<feature type="transmembrane region" description="Helical" evidence="9">
    <location>
        <begin position="174"/>
        <end position="192"/>
    </location>
</feature>